<evidence type="ECO:0000313" key="2">
    <source>
        <dbReference type="Proteomes" id="UP001469365"/>
    </source>
</evidence>
<reference evidence="1 2" key="1">
    <citation type="submission" date="2024-04" db="EMBL/GenBank/DDBJ databases">
        <title>draft genome sequnece of Paenibacillus filicis.</title>
        <authorList>
            <person name="Kim D.-U."/>
        </authorList>
    </citation>
    <scope>NUCLEOTIDE SEQUENCE [LARGE SCALE GENOMIC DNA]</scope>
    <source>
        <strain evidence="1 2">KACC14197</strain>
    </source>
</reference>
<sequence length="72" mass="8778">MEIIEYHVKTKCGRNFVWSAPDMDYLFRSLTFRGYTAVEVMTLDEYERQQADRQIEWNYHLKREVEEGRKAV</sequence>
<dbReference type="EMBL" id="JBBPCC010000021">
    <property type="protein sequence ID" value="MEK8131396.1"/>
    <property type="molecule type" value="Genomic_DNA"/>
</dbReference>
<protein>
    <submittedName>
        <fullName evidence="1">Uncharacterized protein</fullName>
    </submittedName>
</protein>
<organism evidence="1 2">
    <name type="scientific">Paenibacillus filicis</name>
    <dbReference type="NCBI Taxonomy" id="669464"/>
    <lineage>
        <taxon>Bacteria</taxon>
        <taxon>Bacillati</taxon>
        <taxon>Bacillota</taxon>
        <taxon>Bacilli</taxon>
        <taxon>Bacillales</taxon>
        <taxon>Paenibacillaceae</taxon>
        <taxon>Paenibacillus</taxon>
    </lineage>
</organism>
<evidence type="ECO:0000313" key="1">
    <source>
        <dbReference type="EMBL" id="MEK8131396.1"/>
    </source>
</evidence>
<keyword evidence="2" id="KW-1185">Reference proteome</keyword>
<dbReference type="Proteomes" id="UP001469365">
    <property type="component" value="Unassembled WGS sequence"/>
</dbReference>
<gene>
    <name evidence="1" type="ORF">WMW72_26145</name>
</gene>
<name>A0ABU9DRB4_9BACL</name>
<comment type="caution">
    <text evidence="1">The sequence shown here is derived from an EMBL/GenBank/DDBJ whole genome shotgun (WGS) entry which is preliminary data.</text>
</comment>
<proteinExistence type="predicted"/>
<dbReference type="RefSeq" id="WP_341418532.1">
    <property type="nucleotide sequence ID" value="NZ_JBBPCC010000021.1"/>
</dbReference>
<accession>A0ABU9DRB4</accession>